<feature type="region of interest" description="Disordered" evidence="1">
    <location>
        <begin position="772"/>
        <end position="856"/>
    </location>
</feature>
<feature type="compositionally biased region" description="Basic residues" evidence="1">
    <location>
        <begin position="784"/>
        <end position="794"/>
    </location>
</feature>
<keyword evidence="3" id="KW-1185">Reference proteome</keyword>
<name>A0ABP0SYN0_9DINO</name>
<feature type="region of interest" description="Disordered" evidence="1">
    <location>
        <begin position="652"/>
        <end position="677"/>
    </location>
</feature>
<feature type="region of interest" description="Disordered" evidence="1">
    <location>
        <begin position="409"/>
        <end position="431"/>
    </location>
</feature>
<feature type="compositionally biased region" description="Acidic residues" evidence="1">
    <location>
        <begin position="801"/>
        <end position="810"/>
    </location>
</feature>
<organism evidence="2 3">
    <name type="scientific">Durusdinium trenchii</name>
    <dbReference type="NCBI Taxonomy" id="1381693"/>
    <lineage>
        <taxon>Eukaryota</taxon>
        <taxon>Sar</taxon>
        <taxon>Alveolata</taxon>
        <taxon>Dinophyceae</taxon>
        <taxon>Suessiales</taxon>
        <taxon>Symbiodiniaceae</taxon>
        <taxon>Durusdinium</taxon>
    </lineage>
</organism>
<sequence length="856" mass="96672">MARTKQYACGGNLSWIKMGFTTSPGVPYNQNSILKLKDFYFQGQEAPRRFPGLIIVAVSLQQAQNGMMSEKGAMESVSPPELVHAFVLRLAELIREKTSDDLLEGWLRVILSTMFMFELLPTVDDRSARADSLRESAVADYHGFAWTVLQKVYHLGLFRQRKERDLGTLSAQRVAQLYNEDSLNWVERATAADSEAITESYVDQAMTVWSRMLSCKEIADVLHCMDRTYGHDAPLNGIVQYQLMISKTRTQEMLLWCLKCIEQYFTCGYLTKGDLTTRQISASGGNKGTIDLFMFKRELLDHFLGSFVDEKVECDSTRKAIRAALESHDSHHKAFGWPKDDAQPDLTWNAAWLESERSVLFLAEGLVFSNANDPTLKQALKNRKSITEALQYGGVEELVKEIDKQIEKEKKESGQALPGTAPQPSTLSIDDVPEHILTTGIEDLETDEDKILKYRSMAMHTVKQRVKLIVEPVSESAFATALSDAEIGKMRGTQERRILALYDVKKCGESITAPHLRTAPLRKDHCQKAVRAFLQSRGSMEMHEHDLLFFMDAGKHGNDRIFSSLFVTDENKRIQHEKRTIFLSYSEVEMMHVFSRSNLEMPEVKRSIYPGSSSGDLVGPINVEKFSDRLWQVTEAEKKKYYGSFRIAVGGPTETSPQESAKRPQYKRSELARKPEGQDESIAFEPMAYSGAPPEFYKDLFHVWAPRAILDFTACDLTPAFIAIESKLPYLGVMYTEDHMVAGYKHLSQLVFEAMCDESSPLHDAKLSALVHKNEKPNDEQANNKKKRPRKGTSKTKTEEENAGGEEQEQQEPAGEGVEESGKNDGEEKKTKKPKTESKSQSLDALMAQLQGLRKQ</sequence>
<comment type="caution">
    <text evidence="2">The sequence shown here is derived from an EMBL/GenBank/DDBJ whole genome shotgun (WGS) entry which is preliminary data.</text>
</comment>
<dbReference type="EMBL" id="CAXAMN010028713">
    <property type="protein sequence ID" value="CAK9117486.1"/>
    <property type="molecule type" value="Genomic_DNA"/>
</dbReference>
<evidence type="ECO:0000313" key="2">
    <source>
        <dbReference type="EMBL" id="CAK9117486.1"/>
    </source>
</evidence>
<dbReference type="Proteomes" id="UP001642484">
    <property type="component" value="Unassembled WGS sequence"/>
</dbReference>
<feature type="compositionally biased region" description="Basic and acidic residues" evidence="1">
    <location>
        <begin position="667"/>
        <end position="677"/>
    </location>
</feature>
<accession>A0ABP0SYN0</accession>
<evidence type="ECO:0000256" key="1">
    <source>
        <dbReference type="SAM" id="MobiDB-lite"/>
    </source>
</evidence>
<feature type="compositionally biased region" description="Basic and acidic residues" evidence="1">
    <location>
        <begin position="820"/>
        <end position="838"/>
    </location>
</feature>
<gene>
    <name evidence="2" type="ORF">CCMP2556_LOCUS54805</name>
</gene>
<protein>
    <submittedName>
        <fullName evidence="2">Uncharacterized protein</fullName>
    </submittedName>
</protein>
<evidence type="ECO:0000313" key="3">
    <source>
        <dbReference type="Proteomes" id="UP001642484"/>
    </source>
</evidence>
<reference evidence="2 3" key="1">
    <citation type="submission" date="2024-02" db="EMBL/GenBank/DDBJ databases">
        <authorList>
            <person name="Chen Y."/>
            <person name="Shah S."/>
            <person name="Dougan E. K."/>
            <person name="Thang M."/>
            <person name="Chan C."/>
        </authorList>
    </citation>
    <scope>NUCLEOTIDE SEQUENCE [LARGE SCALE GENOMIC DNA]</scope>
</reference>
<feature type="compositionally biased region" description="Basic and acidic residues" evidence="1">
    <location>
        <begin position="772"/>
        <end position="783"/>
    </location>
</feature>
<proteinExistence type="predicted"/>